<gene>
    <name evidence="2" type="ORF">DILT_LOCUS13214</name>
</gene>
<keyword evidence="3" id="KW-1185">Reference proteome</keyword>
<feature type="region of interest" description="Disordered" evidence="1">
    <location>
        <begin position="1"/>
        <end position="29"/>
    </location>
</feature>
<dbReference type="AlphaFoldDB" id="A0A3P7PF21"/>
<accession>A0A3P7PF21</accession>
<dbReference type="EMBL" id="UYRU01069312">
    <property type="protein sequence ID" value="VDN18562.1"/>
    <property type="molecule type" value="Genomic_DNA"/>
</dbReference>
<evidence type="ECO:0000256" key="1">
    <source>
        <dbReference type="SAM" id="MobiDB-lite"/>
    </source>
</evidence>
<proteinExistence type="predicted"/>
<feature type="compositionally biased region" description="Polar residues" evidence="1">
    <location>
        <begin position="1"/>
        <end position="13"/>
    </location>
</feature>
<organism evidence="2 3">
    <name type="scientific">Dibothriocephalus latus</name>
    <name type="common">Fish tapeworm</name>
    <name type="synonym">Diphyllobothrium latum</name>
    <dbReference type="NCBI Taxonomy" id="60516"/>
    <lineage>
        <taxon>Eukaryota</taxon>
        <taxon>Metazoa</taxon>
        <taxon>Spiralia</taxon>
        <taxon>Lophotrochozoa</taxon>
        <taxon>Platyhelminthes</taxon>
        <taxon>Cestoda</taxon>
        <taxon>Eucestoda</taxon>
        <taxon>Diphyllobothriidea</taxon>
        <taxon>Diphyllobothriidae</taxon>
        <taxon>Dibothriocephalus</taxon>
    </lineage>
</organism>
<evidence type="ECO:0000313" key="3">
    <source>
        <dbReference type="Proteomes" id="UP000281553"/>
    </source>
</evidence>
<reference evidence="2 3" key="1">
    <citation type="submission" date="2018-11" db="EMBL/GenBank/DDBJ databases">
        <authorList>
            <consortium name="Pathogen Informatics"/>
        </authorList>
    </citation>
    <scope>NUCLEOTIDE SEQUENCE [LARGE SCALE GENOMIC DNA]</scope>
</reference>
<dbReference type="Proteomes" id="UP000281553">
    <property type="component" value="Unassembled WGS sequence"/>
</dbReference>
<name>A0A3P7PF21_DIBLA</name>
<evidence type="ECO:0000313" key="2">
    <source>
        <dbReference type="EMBL" id="VDN18562.1"/>
    </source>
</evidence>
<sequence length="100" mass="11272">MPTATASRFLTDTSESHETVSKATTTTEPEAFSDPCNFLFPSMHHSQSVDFFNCPLPTKLMSESAPYPSLDIYSNFYALQCPPALEQQSYKQEDSYGKRF</sequence>
<protein>
    <submittedName>
        <fullName evidence="2">Uncharacterized protein</fullName>
    </submittedName>
</protein>